<dbReference type="SUPFAM" id="SSF52540">
    <property type="entry name" value="P-loop containing nucleoside triphosphate hydrolases"/>
    <property type="match status" value="1"/>
</dbReference>
<reference evidence="4" key="1">
    <citation type="journal article" date="2019" name="Int. J. Syst. Evol. Microbiol.">
        <title>The Global Catalogue of Microorganisms (GCM) 10K type strain sequencing project: providing services to taxonomists for standard genome sequencing and annotation.</title>
        <authorList>
            <consortium name="The Broad Institute Genomics Platform"/>
            <consortium name="The Broad Institute Genome Sequencing Center for Infectious Disease"/>
            <person name="Wu L."/>
            <person name="Ma J."/>
        </authorList>
    </citation>
    <scope>NUCLEOTIDE SEQUENCE [LARGE SCALE GENOMIC DNA]</scope>
    <source>
        <strain evidence="4">NBRC 108725</strain>
    </source>
</reference>
<accession>A0ABM8GH45</accession>
<organism evidence="3 4">
    <name type="scientific">Naasia aerilata</name>
    <dbReference type="NCBI Taxonomy" id="1162966"/>
    <lineage>
        <taxon>Bacteria</taxon>
        <taxon>Bacillati</taxon>
        <taxon>Actinomycetota</taxon>
        <taxon>Actinomycetes</taxon>
        <taxon>Micrococcales</taxon>
        <taxon>Microbacteriaceae</taxon>
        <taxon>Naasia</taxon>
    </lineage>
</organism>
<dbReference type="Gene3D" id="1.25.40.10">
    <property type="entry name" value="Tetratricopeptide repeat domain"/>
    <property type="match status" value="1"/>
</dbReference>
<protein>
    <recommendedName>
        <fullName evidence="5">ATPase</fullName>
    </recommendedName>
</protein>
<dbReference type="InterPro" id="IPR027417">
    <property type="entry name" value="P-loop_NTPase"/>
</dbReference>
<evidence type="ECO:0000259" key="2">
    <source>
        <dbReference type="Pfam" id="PF25872"/>
    </source>
</evidence>
<dbReference type="Proteomes" id="UP001321498">
    <property type="component" value="Chromosome"/>
</dbReference>
<dbReference type="PANTHER" id="PTHR47691">
    <property type="entry name" value="REGULATOR-RELATED"/>
    <property type="match status" value="1"/>
</dbReference>
<feature type="domain" description="ORC1/DEAH AAA+ ATPase" evidence="1">
    <location>
        <begin position="26"/>
        <end position="109"/>
    </location>
</feature>
<evidence type="ECO:0000259" key="1">
    <source>
        <dbReference type="Pfam" id="PF13401"/>
    </source>
</evidence>
<evidence type="ECO:0000313" key="4">
    <source>
        <dbReference type="Proteomes" id="UP001321498"/>
    </source>
</evidence>
<dbReference type="Pfam" id="PF25872">
    <property type="entry name" value="HTH_77"/>
    <property type="match status" value="1"/>
</dbReference>
<keyword evidence="4" id="KW-1185">Reference proteome</keyword>
<proteinExistence type="predicted"/>
<dbReference type="PANTHER" id="PTHR47691:SF3">
    <property type="entry name" value="HTH-TYPE TRANSCRIPTIONAL REGULATOR RV0890C-RELATED"/>
    <property type="match status" value="1"/>
</dbReference>
<dbReference type="Pfam" id="PF13401">
    <property type="entry name" value="AAA_22"/>
    <property type="match status" value="1"/>
</dbReference>
<gene>
    <name evidence="3" type="ORF">GCM10025866_36010</name>
</gene>
<dbReference type="EMBL" id="AP027731">
    <property type="protein sequence ID" value="BDZ47692.1"/>
    <property type="molecule type" value="Genomic_DNA"/>
</dbReference>
<evidence type="ECO:0000313" key="3">
    <source>
        <dbReference type="EMBL" id="BDZ47692.1"/>
    </source>
</evidence>
<name>A0ABM8GH45_9MICO</name>
<dbReference type="RefSeq" id="WP_286277554.1">
    <property type="nucleotide sequence ID" value="NZ_AP027731.1"/>
</dbReference>
<dbReference type="InterPro" id="IPR049945">
    <property type="entry name" value="AAA_22"/>
</dbReference>
<dbReference type="InterPro" id="IPR011990">
    <property type="entry name" value="TPR-like_helical_dom_sf"/>
</dbReference>
<dbReference type="PRINTS" id="PR00364">
    <property type="entry name" value="DISEASERSIST"/>
</dbReference>
<feature type="domain" description="Winged helix-turn-helix" evidence="2">
    <location>
        <begin position="240"/>
        <end position="306"/>
    </location>
</feature>
<dbReference type="InterPro" id="IPR058852">
    <property type="entry name" value="HTH_77"/>
</dbReference>
<dbReference type="SUPFAM" id="SSF48452">
    <property type="entry name" value="TPR-like"/>
    <property type="match status" value="1"/>
</dbReference>
<evidence type="ECO:0008006" key="5">
    <source>
        <dbReference type="Google" id="ProtNLM"/>
    </source>
</evidence>
<sequence length="664" mass="70941">MALPHPVTRFVGRTQELADIRAAQATSRLVTLVGPGGVGKTRLAIEAARTSTGEDEQWFVDLASLTDPDRVLPVIADTLGAPAHTLDALAPRITDRTTLVVLDNAEHLVGAVAAVASGLLLRSPRVRILVTSREPLRLPGETVVTVAPMITADALTVFRERAADARGGEALGDEDVFEEICESLDAIPLALELTAARLDVLSGPELLEAVREGGGADVRRSGEARQLSVDNAVRWSVDLLTPAQRDLLVQLSRFAGGFPEEAVLGICDVDDDDPSAVLARLVDKSLVAVSRGEAGDRRFRLLDAVKHAAAALDPGDPEWFDQHRSWLADFAARTGPLTRTHAAREVNALLDLLRPDLRLALDNSIAAGDRLTAVRLAGSQAHHWFVRGRLLDGIADIDRALAVPGELPPLLEADTSIGLMVLTYQTGDAQRTFELLERAYELAVRTGDATIPAVALARRAYATSIFGDGEAARGDMAAAAAYAEHAEDWARAEFLMCEGQMLRALGEGERALASLYASRKLSLAIGYSWMAGSASYVAGKVLTDQGRGAEAIEELREVTTTAFGEGDGASTLAGFHQMAAACALIGRSADGARIFGAVDRLGTRYGYNPVVAEGEDARRLRDLVAGRLSDGEYELEYRRGQRLEFADLFRLLETLPARGVSASA</sequence>
<dbReference type="Gene3D" id="3.40.50.300">
    <property type="entry name" value="P-loop containing nucleotide triphosphate hydrolases"/>
    <property type="match status" value="1"/>
</dbReference>